<evidence type="ECO:0000256" key="5">
    <source>
        <dbReference type="ARBA" id="ARBA00022617"/>
    </source>
</evidence>
<evidence type="ECO:0000256" key="14">
    <source>
        <dbReference type="RuleBase" id="RU000461"/>
    </source>
</evidence>
<dbReference type="AlphaFoldDB" id="V2WTG8"/>
<dbReference type="SUPFAM" id="SSF48264">
    <property type="entry name" value="Cytochrome P450"/>
    <property type="match status" value="1"/>
</dbReference>
<organism evidence="15 16">
    <name type="scientific">Moniliophthora roreri (strain MCA 2997)</name>
    <name type="common">Cocoa frosty pod rot fungus</name>
    <name type="synonym">Crinipellis roreri</name>
    <dbReference type="NCBI Taxonomy" id="1381753"/>
    <lineage>
        <taxon>Eukaryota</taxon>
        <taxon>Fungi</taxon>
        <taxon>Dikarya</taxon>
        <taxon>Basidiomycota</taxon>
        <taxon>Agaricomycotina</taxon>
        <taxon>Agaricomycetes</taxon>
        <taxon>Agaricomycetidae</taxon>
        <taxon>Agaricales</taxon>
        <taxon>Marasmiineae</taxon>
        <taxon>Marasmiaceae</taxon>
        <taxon>Moniliophthora</taxon>
    </lineage>
</organism>
<evidence type="ECO:0000256" key="11">
    <source>
        <dbReference type="ARBA" id="ARBA00023033"/>
    </source>
</evidence>
<dbReference type="PANTHER" id="PTHR24305">
    <property type="entry name" value="CYTOCHROME P450"/>
    <property type="match status" value="1"/>
</dbReference>
<evidence type="ECO:0000256" key="2">
    <source>
        <dbReference type="ARBA" id="ARBA00004370"/>
    </source>
</evidence>
<dbReference type="KEGG" id="mrr:Moror_7808"/>
<keyword evidence="5 13" id="KW-0349">Heme</keyword>
<evidence type="ECO:0000256" key="13">
    <source>
        <dbReference type="PIRSR" id="PIRSR602401-1"/>
    </source>
</evidence>
<dbReference type="InterPro" id="IPR002401">
    <property type="entry name" value="Cyt_P450_E_grp-I"/>
</dbReference>
<comment type="subcellular location">
    <subcellularLocation>
        <location evidence="2">Membrane</location>
    </subcellularLocation>
</comment>
<evidence type="ECO:0000256" key="10">
    <source>
        <dbReference type="ARBA" id="ARBA00023004"/>
    </source>
</evidence>
<evidence type="ECO:0000256" key="9">
    <source>
        <dbReference type="ARBA" id="ARBA00023002"/>
    </source>
</evidence>
<dbReference type="InterPro" id="IPR001128">
    <property type="entry name" value="Cyt_P450"/>
</dbReference>
<accession>V2WTG8</accession>
<dbReference type="GO" id="GO:0004497">
    <property type="term" value="F:monooxygenase activity"/>
    <property type="evidence" value="ECO:0007669"/>
    <property type="project" value="UniProtKB-KW"/>
</dbReference>
<dbReference type="PANTHER" id="PTHR24305:SF166">
    <property type="entry name" value="CYTOCHROME P450 12A4, MITOCHONDRIAL-RELATED"/>
    <property type="match status" value="1"/>
</dbReference>
<proteinExistence type="inferred from homology"/>
<evidence type="ECO:0000256" key="6">
    <source>
        <dbReference type="ARBA" id="ARBA00022692"/>
    </source>
</evidence>
<evidence type="ECO:0000313" key="15">
    <source>
        <dbReference type="EMBL" id="ESK90113.1"/>
    </source>
</evidence>
<evidence type="ECO:0000256" key="12">
    <source>
        <dbReference type="ARBA" id="ARBA00023136"/>
    </source>
</evidence>
<comment type="similarity">
    <text evidence="4 14">Belongs to the cytochrome P450 family.</text>
</comment>
<keyword evidence="16" id="KW-1185">Reference proteome</keyword>
<dbReference type="InterPro" id="IPR036396">
    <property type="entry name" value="Cyt_P450_sf"/>
</dbReference>
<evidence type="ECO:0000256" key="3">
    <source>
        <dbReference type="ARBA" id="ARBA00004721"/>
    </source>
</evidence>
<dbReference type="PRINTS" id="PR00385">
    <property type="entry name" value="P450"/>
</dbReference>
<dbReference type="Proteomes" id="UP000017559">
    <property type="component" value="Unassembled WGS sequence"/>
</dbReference>
<feature type="binding site" description="axial binding residue" evidence="13">
    <location>
        <position position="463"/>
    </location>
    <ligand>
        <name>heme</name>
        <dbReference type="ChEBI" id="CHEBI:30413"/>
    </ligand>
    <ligandPart>
        <name>Fe</name>
        <dbReference type="ChEBI" id="CHEBI:18248"/>
    </ligandPart>
</feature>
<keyword evidence="8" id="KW-1133">Transmembrane helix</keyword>
<keyword evidence="10 13" id="KW-0408">Iron</keyword>
<dbReference type="EMBL" id="AWSO01000471">
    <property type="protein sequence ID" value="ESK90113.1"/>
    <property type="molecule type" value="Genomic_DNA"/>
</dbReference>
<evidence type="ECO:0000256" key="8">
    <source>
        <dbReference type="ARBA" id="ARBA00022989"/>
    </source>
</evidence>
<dbReference type="GO" id="GO:0016705">
    <property type="term" value="F:oxidoreductase activity, acting on paired donors, with incorporation or reduction of molecular oxygen"/>
    <property type="evidence" value="ECO:0007669"/>
    <property type="project" value="InterPro"/>
</dbReference>
<dbReference type="PRINTS" id="PR00463">
    <property type="entry name" value="EP450I"/>
</dbReference>
<evidence type="ECO:0000256" key="7">
    <source>
        <dbReference type="ARBA" id="ARBA00022723"/>
    </source>
</evidence>
<dbReference type="Pfam" id="PF00067">
    <property type="entry name" value="p450"/>
    <property type="match status" value="1"/>
</dbReference>
<keyword evidence="12" id="KW-0472">Membrane</keyword>
<keyword evidence="9 14" id="KW-0560">Oxidoreductase</keyword>
<dbReference type="InterPro" id="IPR017972">
    <property type="entry name" value="Cyt_P450_CS"/>
</dbReference>
<keyword evidence="11 14" id="KW-0503">Monooxygenase</keyword>
<comment type="caution">
    <text evidence="15">The sequence shown here is derived from an EMBL/GenBank/DDBJ whole genome shotgun (WGS) entry which is preliminary data.</text>
</comment>
<keyword evidence="7 13" id="KW-0479">Metal-binding</keyword>
<dbReference type="GO" id="GO:0005506">
    <property type="term" value="F:iron ion binding"/>
    <property type="evidence" value="ECO:0007669"/>
    <property type="project" value="InterPro"/>
</dbReference>
<reference evidence="15 16" key="1">
    <citation type="journal article" date="2014" name="BMC Genomics">
        <title>Genome and secretome analysis of the hemibiotrophic fungal pathogen, Moniliophthora roreri, which causes frosty pod rot disease of cacao: mechanisms of the biotrophic and necrotrophic phases.</title>
        <authorList>
            <person name="Meinhardt L.W."/>
            <person name="Costa G.G.L."/>
            <person name="Thomazella D.P.T."/>
            <person name="Teixeira P.J.P.L."/>
            <person name="Carazzolle M.F."/>
            <person name="Schuster S.C."/>
            <person name="Carlson J.E."/>
            <person name="Guiltinan M.J."/>
            <person name="Mieczkowski P."/>
            <person name="Farmer A."/>
            <person name="Ramaraj T."/>
            <person name="Crozier J."/>
            <person name="Davis R.E."/>
            <person name="Shao J."/>
            <person name="Melnick R.L."/>
            <person name="Pereira G.A.G."/>
            <person name="Bailey B.A."/>
        </authorList>
    </citation>
    <scope>NUCLEOTIDE SEQUENCE [LARGE SCALE GENOMIC DNA]</scope>
    <source>
        <strain evidence="15 16">MCA 2997</strain>
    </source>
</reference>
<comment type="cofactor">
    <cofactor evidence="1 13">
        <name>heme</name>
        <dbReference type="ChEBI" id="CHEBI:30413"/>
    </cofactor>
</comment>
<comment type="pathway">
    <text evidence="3">Secondary metabolite biosynthesis; terpenoid biosynthesis.</text>
</comment>
<name>V2WTG8_MONRO</name>
<sequence>MQQTTLTLSAVTAVIVIWIVQRKRRSEVLNKIPKPANSSWILGRILEVYSAQPWEFLRTMESYGPTSVYNGFFGAKVIHTFDPKALYHILVKDQGAYDEMGWFLQINKLLFGEGLLATEGEKHRRQKKLLNPAFASLHLREMVPIFNSVARTVDMFPWLSRAAFELFVQAGLGTSFDPLTDETSAHPYSAAMKDVLPYIARVIGAGGTLFLPFVEHFGTPEFRLKVVEMMPFKLFKDGLTYAYYMWDLSSEIFHGKKSKVVSGEEKGKDLLSVLIHANLNAATEDRLDEKEIIGQISTLTFAAMDTTSSALSRTFDLLARHPDVQERLRAEILKAQEDNGKEDLSYDDLVNLPYLEAVCKESLRLHPPVHAIPRIANRDCVLPLSTPIIGTDGSLITEVPISKGQEIYLSLIGSNRNPAIWGPDANEWKPERWLAPLPSSLVEAKIPGIYSNLMSFSAGSRSCIGFKFSHLEMKTVLGFLVGSFKFTPTGQEVVYHSAGVANPSVKGSDKPQLPLILRKVD</sequence>
<dbReference type="PROSITE" id="PS00086">
    <property type="entry name" value="CYTOCHROME_P450"/>
    <property type="match status" value="1"/>
</dbReference>
<dbReference type="OrthoDB" id="1470350at2759"/>
<evidence type="ECO:0000256" key="1">
    <source>
        <dbReference type="ARBA" id="ARBA00001971"/>
    </source>
</evidence>
<dbReference type="GO" id="GO:0016020">
    <property type="term" value="C:membrane"/>
    <property type="evidence" value="ECO:0007669"/>
    <property type="project" value="UniProtKB-SubCell"/>
</dbReference>
<dbReference type="Gene3D" id="1.10.630.10">
    <property type="entry name" value="Cytochrome P450"/>
    <property type="match status" value="1"/>
</dbReference>
<dbReference type="HOGENOM" id="CLU_001570_5_11_1"/>
<dbReference type="CDD" id="cd11069">
    <property type="entry name" value="CYP_FUM15-like"/>
    <property type="match status" value="1"/>
</dbReference>
<gene>
    <name evidence="15" type="ORF">Moror_7808</name>
</gene>
<evidence type="ECO:0000256" key="4">
    <source>
        <dbReference type="ARBA" id="ARBA00010617"/>
    </source>
</evidence>
<keyword evidence="6" id="KW-0812">Transmembrane</keyword>
<dbReference type="InterPro" id="IPR050121">
    <property type="entry name" value="Cytochrome_P450_monoxygenase"/>
</dbReference>
<evidence type="ECO:0000313" key="16">
    <source>
        <dbReference type="Proteomes" id="UP000017559"/>
    </source>
</evidence>
<protein>
    <submittedName>
        <fullName evidence="15">Cytochrome p450</fullName>
    </submittedName>
</protein>
<dbReference type="GO" id="GO:0020037">
    <property type="term" value="F:heme binding"/>
    <property type="evidence" value="ECO:0007669"/>
    <property type="project" value="InterPro"/>
</dbReference>